<evidence type="ECO:0000256" key="1">
    <source>
        <dbReference type="SAM" id="MobiDB-lite"/>
    </source>
</evidence>
<dbReference type="EMBL" id="JBBUTG010000031">
    <property type="protein sequence ID" value="MEK8034598.1"/>
    <property type="molecule type" value="Genomic_DNA"/>
</dbReference>
<keyword evidence="2" id="KW-0472">Membrane</keyword>
<keyword evidence="4" id="KW-1185">Reference proteome</keyword>
<dbReference type="RefSeq" id="WP_341429026.1">
    <property type="nucleotide sequence ID" value="NZ_JBBUTG010000031.1"/>
</dbReference>
<feature type="region of interest" description="Disordered" evidence="1">
    <location>
        <begin position="1"/>
        <end position="36"/>
    </location>
</feature>
<evidence type="ECO:0000256" key="2">
    <source>
        <dbReference type="SAM" id="Phobius"/>
    </source>
</evidence>
<keyword evidence="2" id="KW-1133">Transmembrane helix</keyword>
<evidence type="ECO:0000313" key="4">
    <source>
        <dbReference type="Proteomes" id="UP001371218"/>
    </source>
</evidence>
<feature type="compositionally biased region" description="Polar residues" evidence="1">
    <location>
        <begin position="125"/>
        <end position="135"/>
    </location>
</feature>
<feature type="compositionally biased region" description="Basic and acidic residues" evidence="1">
    <location>
        <begin position="1"/>
        <end position="11"/>
    </location>
</feature>
<sequence>MTTHAQPDRRILTPPPRPGAAFDVPSDSSLDDHAPYRPVRRHWPGVVAALAVAGLVAWLAVDSVNGTDTADTVTTPRTAPAAEVEGAKANGDNPTLPPGGTDPAQAEPHDGGVIVSDQPPVDVSSPATDDQPLTR</sequence>
<feature type="region of interest" description="Disordered" evidence="1">
    <location>
        <begin position="66"/>
        <end position="135"/>
    </location>
</feature>
<keyword evidence="2" id="KW-0812">Transmembrane</keyword>
<dbReference type="Proteomes" id="UP001371218">
    <property type="component" value="Unassembled WGS sequence"/>
</dbReference>
<comment type="caution">
    <text evidence="3">The sequence shown here is derived from an EMBL/GenBank/DDBJ whole genome shotgun (WGS) entry which is preliminary data.</text>
</comment>
<feature type="compositionally biased region" description="Low complexity" evidence="1">
    <location>
        <begin position="66"/>
        <end position="84"/>
    </location>
</feature>
<feature type="transmembrane region" description="Helical" evidence="2">
    <location>
        <begin position="43"/>
        <end position="61"/>
    </location>
</feature>
<evidence type="ECO:0000313" key="3">
    <source>
        <dbReference type="EMBL" id="MEK8034598.1"/>
    </source>
</evidence>
<protein>
    <recommendedName>
        <fullName evidence="5">SPOR domain-containing protein</fullName>
    </recommendedName>
</protein>
<reference evidence="3 4" key="1">
    <citation type="submission" date="2024-04" db="EMBL/GenBank/DDBJ databases">
        <title>Novel species of the genus Ideonella isolated from streams.</title>
        <authorList>
            <person name="Lu H."/>
        </authorList>
    </citation>
    <scope>NUCLEOTIDE SEQUENCE [LARGE SCALE GENOMIC DNA]</scope>
    <source>
        <strain evidence="3 4">DXS29W</strain>
    </source>
</reference>
<organism evidence="3 4">
    <name type="scientific">Ideonella lacteola</name>
    <dbReference type="NCBI Taxonomy" id="2984193"/>
    <lineage>
        <taxon>Bacteria</taxon>
        <taxon>Pseudomonadati</taxon>
        <taxon>Pseudomonadota</taxon>
        <taxon>Betaproteobacteria</taxon>
        <taxon>Burkholderiales</taxon>
        <taxon>Sphaerotilaceae</taxon>
        <taxon>Ideonella</taxon>
    </lineage>
</organism>
<evidence type="ECO:0008006" key="5">
    <source>
        <dbReference type="Google" id="ProtNLM"/>
    </source>
</evidence>
<gene>
    <name evidence="3" type="ORF">AACH06_27600</name>
</gene>
<name>A0ABU9BX90_9BURK</name>
<accession>A0ABU9BX90</accession>
<proteinExistence type="predicted"/>